<feature type="domain" description="Secretion system C-terminal sorting" evidence="11">
    <location>
        <begin position="604"/>
        <end position="672"/>
    </location>
</feature>
<evidence type="ECO:0000313" key="12">
    <source>
        <dbReference type="EMBL" id="RMA76878.1"/>
    </source>
</evidence>
<dbReference type="CDD" id="cd04275">
    <property type="entry name" value="ZnMc_pappalysin_like"/>
    <property type="match status" value="1"/>
</dbReference>
<dbReference type="InterPro" id="IPR008754">
    <property type="entry name" value="Peptidase_M43"/>
</dbReference>
<comment type="similarity">
    <text evidence="1">Belongs to the peptidase M43B family.</text>
</comment>
<keyword evidence="3" id="KW-0479">Metal-binding</keyword>
<feature type="domain" description="Peptidase M43 pregnancy-associated plasma-A" evidence="10">
    <location>
        <begin position="188"/>
        <end position="353"/>
    </location>
</feature>
<dbReference type="Pfam" id="PF18962">
    <property type="entry name" value="Por_Secre_tail"/>
    <property type="match status" value="1"/>
</dbReference>
<evidence type="ECO:0000313" key="13">
    <source>
        <dbReference type="Proteomes" id="UP000280368"/>
    </source>
</evidence>
<feature type="signal peptide" evidence="9">
    <location>
        <begin position="1"/>
        <end position="21"/>
    </location>
</feature>
<organism evidence="12 13">
    <name type="scientific">Flavobacterium weaverense</name>
    <dbReference type="NCBI Taxonomy" id="271156"/>
    <lineage>
        <taxon>Bacteria</taxon>
        <taxon>Pseudomonadati</taxon>
        <taxon>Bacteroidota</taxon>
        <taxon>Flavobacteriia</taxon>
        <taxon>Flavobacteriales</taxon>
        <taxon>Flavobacteriaceae</taxon>
        <taxon>Flavobacterium</taxon>
    </lineage>
</organism>
<dbReference type="GO" id="GO:0046872">
    <property type="term" value="F:metal ion binding"/>
    <property type="evidence" value="ECO:0007669"/>
    <property type="project" value="UniProtKB-KW"/>
</dbReference>
<dbReference type="PANTHER" id="PTHR47466:SF1">
    <property type="entry name" value="METALLOPROTEASE MEP1 (AFU_ORTHOLOGUE AFUA_1G07730)-RELATED"/>
    <property type="match status" value="1"/>
</dbReference>
<evidence type="ECO:0000256" key="9">
    <source>
        <dbReference type="SAM" id="SignalP"/>
    </source>
</evidence>
<evidence type="ECO:0000256" key="6">
    <source>
        <dbReference type="ARBA" id="ARBA00022833"/>
    </source>
</evidence>
<gene>
    <name evidence="12" type="ORF">BC961_0856</name>
</gene>
<sequence>MKKITFLLLLCLAFMANHSVAQVNNMQKVELFGKKKLINNGSVIRCATTEYEEYLKSKNSNRPSINQFEKWIAPKIVLEKKKNLNASKTQRTNAIITIPVVVHVIHSGDLIGTDENISNGQVQSQIQVLNEDFRRKLNTPGFNTNPVGADVEIEFVLAKRDPAGVTSNGINRVNLLQGNWSTEDIDNFVKPQTQWDPEKYLNIWVVKFANTELLGYAQFPSQSGLTGLNSNEGSALTDGVVIGYKFFGSTTYFPGGTYFPVFDKGRTTTHEVGHWLGLRHIWGDGDSSSGCSVDDFCNDTPNTAKENEGCPENVDSCPASPGNDMIQNYMDYTNDACMNIFTNDQKLRMITVMNNSPRRVALKTSDALEPGFIYVNDGAISIVSLNLNSCTTTFSPTVKLTNKGSAILTSATITYSVDNVNVRTITWTGNLSNSASAEITLDAITGSGGKRNFKIEINNVNSTTDQNIKNNVSSIDFDLIKSYSSNTVTLTLQLDEYGSETEWQLTNSAGTIVYEGGPYNDTTTLPAVITKVFNLPNDECYTFKIFDSADDGICCENGIGFYNLKTATEDTIVSNLRFESEKSTSFHIGSVSKNEDSNLRNSIVYPNPAQSVLKIITENKLEIPNSYTIFNLSGQIIESKKLNTAENQQINVTNLSQGIYLLKLFKNDVRTTTIRFIKK</sequence>
<name>A0A3M0A2E9_9FLAO</name>
<evidence type="ECO:0000256" key="8">
    <source>
        <dbReference type="ARBA" id="ARBA00023157"/>
    </source>
</evidence>
<evidence type="ECO:0000259" key="11">
    <source>
        <dbReference type="Pfam" id="PF18962"/>
    </source>
</evidence>
<keyword evidence="12" id="KW-0449">Lipoprotein</keyword>
<dbReference type="GO" id="GO:0006508">
    <property type="term" value="P:proteolysis"/>
    <property type="evidence" value="ECO:0007669"/>
    <property type="project" value="UniProtKB-KW"/>
</dbReference>
<keyword evidence="4 9" id="KW-0732">Signal</keyword>
<keyword evidence="7" id="KW-0482">Metalloprotease</keyword>
<keyword evidence="8" id="KW-1015">Disulfide bond</keyword>
<dbReference type="SUPFAM" id="SSF55486">
    <property type="entry name" value="Metalloproteases ('zincins'), catalytic domain"/>
    <property type="match status" value="1"/>
</dbReference>
<evidence type="ECO:0000256" key="3">
    <source>
        <dbReference type="ARBA" id="ARBA00022723"/>
    </source>
</evidence>
<keyword evidence="5" id="KW-0378">Hydrolase</keyword>
<dbReference type="NCBIfam" id="TIGR04183">
    <property type="entry name" value="Por_Secre_tail"/>
    <property type="match status" value="1"/>
</dbReference>
<dbReference type="AlphaFoldDB" id="A0A3M0A2E9"/>
<evidence type="ECO:0000256" key="5">
    <source>
        <dbReference type="ARBA" id="ARBA00022801"/>
    </source>
</evidence>
<keyword evidence="2" id="KW-0645">Protease</keyword>
<dbReference type="InterPro" id="IPR024079">
    <property type="entry name" value="MetalloPept_cat_dom_sf"/>
</dbReference>
<dbReference type="RefSeq" id="WP_121924593.1">
    <property type="nucleotide sequence ID" value="NZ_CBCSGA010000006.1"/>
</dbReference>
<evidence type="ECO:0000256" key="2">
    <source>
        <dbReference type="ARBA" id="ARBA00022670"/>
    </source>
</evidence>
<feature type="chain" id="PRO_5018263720" evidence="9">
    <location>
        <begin position="22"/>
        <end position="679"/>
    </location>
</feature>
<accession>A0A3M0A2E9</accession>
<dbReference type="EMBL" id="REFH01000008">
    <property type="protein sequence ID" value="RMA76878.1"/>
    <property type="molecule type" value="Genomic_DNA"/>
</dbReference>
<reference evidence="12 13" key="1">
    <citation type="submission" date="2018-10" db="EMBL/GenBank/DDBJ databases">
        <title>Genomic Encyclopedia of Archaeal and Bacterial Type Strains, Phase II (KMG-II): from individual species to whole genera.</title>
        <authorList>
            <person name="Goeker M."/>
        </authorList>
    </citation>
    <scope>NUCLEOTIDE SEQUENCE [LARGE SCALE GENOMIC DNA]</scope>
    <source>
        <strain evidence="12 13">DSM 19727</strain>
    </source>
</reference>
<dbReference type="Pfam" id="PF05572">
    <property type="entry name" value="Peptidase_M43"/>
    <property type="match status" value="1"/>
</dbReference>
<evidence type="ECO:0000256" key="1">
    <source>
        <dbReference type="ARBA" id="ARBA00008721"/>
    </source>
</evidence>
<dbReference type="Gene3D" id="3.40.390.10">
    <property type="entry name" value="Collagenase (Catalytic Domain)"/>
    <property type="match status" value="1"/>
</dbReference>
<dbReference type="Proteomes" id="UP000280368">
    <property type="component" value="Unassembled WGS sequence"/>
</dbReference>
<comment type="caution">
    <text evidence="12">The sequence shown here is derived from an EMBL/GenBank/DDBJ whole genome shotgun (WGS) entry which is preliminary data.</text>
</comment>
<evidence type="ECO:0000256" key="4">
    <source>
        <dbReference type="ARBA" id="ARBA00022729"/>
    </source>
</evidence>
<keyword evidence="6" id="KW-0862">Zinc</keyword>
<keyword evidence="13" id="KW-1185">Reference proteome</keyword>
<dbReference type="InterPro" id="IPR026444">
    <property type="entry name" value="Secre_tail"/>
</dbReference>
<protein>
    <submittedName>
        <fullName evidence="12">Zinc-dependent metalloproteinase lipoprotein</fullName>
    </submittedName>
</protein>
<dbReference type="PANTHER" id="PTHR47466">
    <property type="match status" value="1"/>
</dbReference>
<dbReference type="GO" id="GO:0008237">
    <property type="term" value="F:metallopeptidase activity"/>
    <property type="evidence" value="ECO:0007669"/>
    <property type="project" value="UniProtKB-KW"/>
</dbReference>
<evidence type="ECO:0000256" key="7">
    <source>
        <dbReference type="ARBA" id="ARBA00023049"/>
    </source>
</evidence>
<proteinExistence type="inferred from homology"/>
<evidence type="ECO:0000259" key="10">
    <source>
        <dbReference type="Pfam" id="PF05572"/>
    </source>
</evidence>
<dbReference type="OrthoDB" id="6278496at2"/>